<evidence type="ECO:0000256" key="1">
    <source>
        <dbReference type="ARBA" id="ARBA00005382"/>
    </source>
</evidence>
<dbReference type="GO" id="GO:0004348">
    <property type="term" value="F:glucosylceramidase activity"/>
    <property type="evidence" value="ECO:0007669"/>
    <property type="project" value="InterPro"/>
</dbReference>
<evidence type="ECO:0000256" key="3">
    <source>
        <dbReference type="ARBA" id="ARBA00022801"/>
    </source>
</evidence>
<dbReference type="GO" id="GO:0016020">
    <property type="term" value="C:membrane"/>
    <property type="evidence" value="ECO:0007669"/>
    <property type="project" value="GOC"/>
</dbReference>
<evidence type="ECO:0000313" key="7">
    <source>
        <dbReference type="EMBL" id="KAJ7041903.1"/>
    </source>
</evidence>
<protein>
    <submittedName>
        <fullName evidence="7">Glycoside hydrolase family 30 protein</fullName>
    </submittedName>
</protein>
<feature type="chain" id="PRO_5042069572" evidence="5">
    <location>
        <begin position="22"/>
        <end position="506"/>
    </location>
</feature>
<evidence type="ECO:0000256" key="4">
    <source>
        <dbReference type="RuleBase" id="RU361188"/>
    </source>
</evidence>
<evidence type="ECO:0000256" key="5">
    <source>
        <dbReference type="SAM" id="SignalP"/>
    </source>
</evidence>
<dbReference type="PANTHER" id="PTHR11069:SF23">
    <property type="entry name" value="LYSOSOMAL ACID GLUCOSYLCERAMIDASE"/>
    <property type="match status" value="1"/>
</dbReference>
<dbReference type="Pfam" id="PF02055">
    <property type="entry name" value="Glyco_hydro_30"/>
    <property type="match status" value="1"/>
</dbReference>
<name>A0AAD6X7I1_9AGAR</name>
<dbReference type="InterPro" id="IPR001139">
    <property type="entry name" value="Glyco_hydro_30"/>
</dbReference>
<keyword evidence="2 5" id="KW-0732">Signal</keyword>
<dbReference type="SUPFAM" id="SSF51445">
    <property type="entry name" value="(Trans)glycosidases"/>
    <property type="match status" value="1"/>
</dbReference>
<dbReference type="PANTHER" id="PTHR11069">
    <property type="entry name" value="GLUCOSYLCERAMIDASE"/>
    <property type="match status" value="1"/>
</dbReference>
<organism evidence="7 8">
    <name type="scientific">Mycena alexandri</name>
    <dbReference type="NCBI Taxonomy" id="1745969"/>
    <lineage>
        <taxon>Eukaryota</taxon>
        <taxon>Fungi</taxon>
        <taxon>Dikarya</taxon>
        <taxon>Basidiomycota</taxon>
        <taxon>Agaricomycotina</taxon>
        <taxon>Agaricomycetes</taxon>
        <taxon>Agaricomycetidae</taxon>
        <taxon>Agaricales</taxon>
        <taxon>Marasmiineae</taxon>
        <taxon>Mycenaceae</taxon>
        <taxon>Mycena</taxon>
    </lineage>
</organism>
<gene>
    <name evidence="7" type="ORF">C8F04DRAFT_1208203</name>
</gene>
<keyword evidence="4" id="KW-0326">Glycosidase</keyword>
<feature type="domain" description="Glycosyl hydrolase family 30 TIM-barrel" evidence="6">
    <location>
        <begin position="71"/>
        <end position="243"/>
    </location>
</feature>
<feature type="signal peptide" evidence="5">
    <location>
        <begin position="1"/>
        <end position="21"/>
    </location>
</feature>
<sequence>MRTIGFLSLCATFLGSTVTFGQQISDIRQTLHDQSQLFAVANLSKPTSFSQSSSSDANIVIDDKTPYQTLKGFGATLTDSGAQSLSNLKTQNANASLRSGPGYTYAYSELLQKLFDPTAALDASSAGITYLRVPLAATDFSKTSYSFDDTPGDTTLSKFNIDASPSYLFEVLKDIQDISNIVKVHVVPWSTPGWMKDSKKVNGGSFVSNMSSIYAQYLLKALQGFESKGIHVYAISIQNEPLNSNPTLPSCKMTYEDEGAIGTALRSLMKASGFSAVQLIGQFHCRYPISLMKDYENVFDGVAFHCYGGTVADQDKFVQAYPKKDVHFTECTGMEGSDWWGDIQWQTENMFAPAFISWLYAHPLSCRYMGTALMWSLVSGEELPGSTSCHSKAGKPNACRAVVMVNSDGTYVLNQEYYGIAHAAHAVLPNGPGGSFGQLIKSTVSGSSAAHLRVNAYATPGANATAPTRYSLHVLSNGGASTVQFRGKQLSYSFPMGVTTLHFYAD</sequence>
<evidence type="ECO:0000313" key="8">
    <source>
        <dbReference type="Proteomes" id="UP001218188"/>
    </source>
</evidence>
<comment type="similarity">
    <text evidence="1 4">Belongs to the glycosyl hydrolase 30 family.</text>
</comment>
<keyword evidence="3 4" id="KW-0378">Hydrolase</keyword>
<reference evidence="7" key="1">
    <citation type="submission" date="2023-03" db="EMBL/GenBank/DDBJ databases">
        <title>Massive genome expansion in bonnet fungi (Mycena s.s.) driven by repeated elements and novel gene families across ecological guilds.</title>
        <authorList>
            <consortium name="Lawrence Berkeley National Laboratory"/>
            <person name="Harder C.B."/>
            <person name="Miyauchi S."/>
            <person name="Viragh M."/>
            <person name="Kuo A."/>
            <person name="Thoen E."/>
            <person name="Andreopoulos B."/>
            <person name="Lu D."/>
            <person name="Skrede I."/>
            <person name="Drula E."/>
            <person name="Henrissat B."/>
            <person name="Morin E."/>
            <person name="Kohler A."/>
            <person name="Barry K."/>
            <person name="LaButti K."/>
            <person name="Morin E."/>
            <person name="Salamov A."/>
            <person name="Lipzen A."/>
            <person name="Mereny Z."/>
            <person name="Hegedus B."/>
            <person name="Baldrian P."/>
            <person name="Stursova M."/>
            <person name="Weitz H."/>
            <person name="Taylor A."/>
            <person name="Grigoriev I.V."/>
            <person name="Nagy L.G."/>
            <person name="Martin F."/>
            <person name="Kauserud H."/>
        </authorList>
    </citation>
    <scope>NUCLEOTIDE SEQUENCE</scope>
    <source>
        <strain evidence="7">CBHHK200</strain>
    </source>
</reference>
<evidence type="ECO:0000259" key="6">
    <source>
        <dbReference type="Pfam" id="PF02055"/>
    </source>
</evidence>
<accession>A0AAD6X7I1</accession>
<dbReference type="AlphaFoldDB" id="A0AAD6X7I1"/>
<dbReference type="EMBL" id="JARJCM010000014">
    <property type="protein sequence ID" value="KAJ7041903.1"/>
    <property type="molecule type" value="Genomic_DNA"/>
</dbReference>
<dbReference type="Gene3D" id="3.20.20.80">
    <property type="entry name" value="Glycosidases"/>
    <property type="match status" value="1"/>
</dbReference>
<dbReference type="GO" id="GO:0006680">
    <property type="term" value="P:glucosylceramide catabolic process"/>
    <property type="evidence" value="ECO:0007669"/>
    <property type="project" value="TreeGrafter"/>
</dbReference>
<proteinExistence type="inferred from homology"/>
<dbReference type="InterPro" id="IPR033453">
    <property type="entry name" value="Glyco_hydro_30_TIM-barrel"/>
</dbReference>
<dbReference type="Proteomes" id="UP001218188">
    <property type="component" value="Unassembled WGS sequence"/>
</dbReference>
<evidence type="ECO:0000256" key="2">
    <source>
        <dbReference type="ARBA" id="ARBA00022729"/>
    </source>
</evidence>
<comment type="caution">
    <text evidence="7">The sequence shown here is derived from an EMBL/GenBank/DDBJ whole genome shotgun (WGS) entry which is preliminary data.</text>
</comment>
<keyword evidence="8" id="KW-1185">Reference proteome</keyword>
<dbReference type="InterPro" id="IPR017853">
    <property type="entry name" value="GH"/>
</dbReference>